<accession>A0ABS7DPH4</accession>
<evidence type="ECO:0000313" key="2">
    <source>
        <dbReference type="Proteomes" id="UP000719942"/>
    </source>
</evidence>
<keyword evidence="1" id="KW-0378">Hydrolase</keyword>
<dbReference type="EMBL" id="JAGFNZ010000003">
    <property type="protein sequence ID" value="MBW7573206.1"/>
    <property type="molecule type" value="Genomic_DNA"/>
</dbReference>
<dbReference type="SUPFAM" id="SSF53474">
    <property type="entry name" value="alpha/beta-Hydrolases"/>
    <property type="match status" value="1"/>
</dbReference>
<dbReference type="GO" id="GO:0016787">
    <property type="term" value="F:hydrolase activity"/>
    <property type="evidence" value="ECO:0007669"/>
    <property type="project" value="UniProtKB-KW"/>
</dbReference>
<dbReference type="RefSeq" id="WP_219965596.1">
    <property type="nucleotide sequence ID" value="NZ_JAGFNZ010000003.1"/>
</dbReference>
<dbReference type="Gene3D" id="3.40.50.1820">
    <property type="entry name" value="alpha/beta hydrolase"/>
    <property type="match status" value="1"/>
</dbReference>
<keyword evidence="2" id="KW-1185">Reference proteome</keyword>
<proteinExistence type="predicted"/>
<organism evidence="1 2">
    <name type="scientific">Caproiciproducens faecalis</name>
    <dbReference type="NCBI Taxonomy" id="2820301"/>
    <lineage>
        <taxon>Bacteria</taxon>
        <taxon>Bacillati</taxon>
        <taxon>Bacillota</taxon>
        <taxon>Clostridia</taxon>
        <taxon>Eubacteriales</taxon>
        <taxon>Acutalibacteraceae</taxon>
        <taxon>Caproiciproducens</taxon>
    </lineage>
</organism>
<comment type="caution">
    <text evidence="1">The sequence shown here is derived from an EMBL/GenBank/DDBJ whole genome shotgun (WGS) entry which is preliminary data.</text>
</comment>
<evidence type="ECO:0000313" key="1">
    <source>
        <dbReference type="EMBL" id="MBW7573206.1"/>
    </source>
</evidence>
<dbReference type="Proteomes" id="UP000719942">
    <property type="component" value="Unassembled WGS sequence"/>
</dbReference>
<sequence>MDFADSTFTAILAPLFPCGIIDRQDIHNYKFIKFHDIRFDFLLLDMVDEVTETFGIIGDKFLLHGFSGGGQFTNRFYYLHPERLLAVSIGSPGRPTYLDENEEWYTGIKNFETIFDKKLDFEMLKKVPVLISVGLQDTEKIDYSEESDNFKSILQHGENRLERTRNLYQNFLAHDINVQLMEIDGASHEPAKVLDGVKQFFSKILEDI</sequence>
<reference evidence="1 2" key="1">
    <citation type="submission" date="2021-03" db="EMBL/GenBank/DDBJ databases">
        <title>Caproiciproducens sp. nov. isolated from feces of cow.</title>
        <authorList>
            <person name="Choi J.-Y."/>
        </authorList>
    </citation>
    <scope>NUCLEOTIDE SEQUENCE [LARGE SCALE GENOMIC DNA]</scope>
    <source>
        <strain evidence="1 2">AGMB10547</strain>
    </source>
</reference>
<dbReference type="InterPro" id="IPR029058">
    <property type="entry name" value="AB_hydrolase_fold"/>
</dbReference>
<gene>
    <name evidence="1" type="ORF">J5W02_10320</name>
</gene>
<protein>
    <submittedName>
        <fullName evidence="1">Alpha/beta hydrolase</fullName>
    </submittedName>
</protein>
<name>A0ABS7DPH4_9FIRM</name>